<feature type="repeat" description="Lumazine-binding" evidence="11">
    <location>
        <begin position="1"/>
        <end position="95"/>
    </location>
</feature>
<evidence type="ECO:0000256" key="11">
    <source>
        <dbReference type="PROSITE-ProRule" id="PRU00524"/>
    </source>
</evidence>
<dbReference type="NCBIfam" id="TIGR00187">
    <property type="entry name" value="ribE"/>
    <property type="match status" value="1"/>
</dbReference>
<comment type="catalytic activity">
    <reaction evidence="1">
        <text>2 6,7-dimethyl-8-(1-D-ribityl)lumazine + H(+) = 5-amino-6-(D-ribitylamino)uracil + riboflavin</text>
        <dbReference type="Rhea" id="RHEA:20772"/>
        <dbReference type="ChEBI" id="CHEBI:15378"/>
        <dbReference type="ChEBI" id="CHEBI:15934"/>
        <dbReference type="ChEBI" id="CHEBI:57986"/>
        <dbReference type="ChEBI" id="CHEBI:58201"/>
        <dbReference type="EC" id="2.5.1.9"/>
    </reaction>
</comment>
<dbReference type="PANTHER" id="PTHR21098">
    <property type="entry name" value="RIBOFLAVIN SYNTHASE ALPHA CHAIN"/>
    <property type="match status" value="1"/>
</dbReference>
<evidence type="ECO:0000256" key="2">
    <source>
        <dbReference type="ARBA" id="ARBA00002803"/>
    </source>
</evidence>
<evidence type="ECO:0000256" key="1">
    <source>
        <dbReference type="ARBA" id="ARBA00000968"/>
    </source>
</evidence>
<feature type="domain" description="Lumazine-binding" evidence="12">
    <location>
        <begin position="1"/>
        <end position="95"/>
    </location>
</feature>
<reference evidence="13 14" key="1">
    <citation type="submission" date="2018-04" db="EMBL/GenBank/DDBJ databases">
        <title>Genomic Encyclopedia of Type Strains, Phase III (KMG-III): the genomes of soil and plant-associated and newly described type strains.</title>
        <authorList>
            <person name="Whitman W."/>
        </authorList>
    </citation>
    <scope>NUCLEOTIDE SEQUENCE [LARGE SCALE GENOMIC DNA]</scope>
    <source>
        <strain evidence="13 14">MA-olki</strain>
    </source>
</reference>
<evidence type="ECO:0000313" key="13">
    <source>
        <dbReference type="EMBL" id="PTW46976.1"/>
    </source>
</evidence>
<dbReference type="SUPFAM" id="SSF63380">
    <property type="entry name" value="Riboflavin synthase domain-like"/>
    <property type="match status" value="2"/>
</dbReference>
<evidence type="ECO:0000256" key="10">
    <source>
        <dbReference type="NCBIfam" id="TIGR00187"/>
    </source>
</evidence>
<dbReference type="PROSITE" id="PS51177">
    <property type="entry name" value="LUMAZINE_BIND"/>
    <property type="match status" value="2"/>
</dbReference>
<comment type="subunit">
    <text evidence="4">Homotrimer.</text>
</comment>
<evidence type="ECO:0000256" key="9">
    <source>
        <dbReference type="ARBA" id="ARBA00022737"/>
    </source>
</evidence>
<dbReference type="InterPro" id="IPR001783">
    <property type="entry name" value="Lumazine-bd"/>
</dbReference>
<dbReference type="Gene3D" id="2.40.30.20">
    <property type="match status" value="2"/>
</dbReference>
<evidence type="ECO:0000256" key="8">
    <source>
        <dbReference type="ARBA" id="ARBA00022679"/>
    </source>
</evidence>
<dbReference type="GO" id="GO:0009231">
    <property type="term" value="P:riboflavin biosynthetic process"/>
    <property type="evidence" value="ECO:0007669"/>
    <property type="project" value="UniProtKB-KW"/>
</dbReference>
<sequence>MFTGIVTDIGTVASVESPDDTRVVVSTAYDTATVDLGASISCSGVCLTVVDKGPNWFAVDVSGETISRTAKDQWTEGRKFNLERAMKLGDELGGHIVTGHVDGLGTVVALAEEGGSHRVTIRAGADIAPFIAPKGSVTVDGVSLTVNSVQDIDGEVEFGLNIIPHTWAVTTLGTIQMGQSVNIEIDVLARYLQRMEHYRVKAS</sequence>
<dbReference type="EC" id="2.5.1.9" evidence="5 10"/>
<dbReference type="PANTHER" id="PTHR21098:SF12">
    <property type="entry name" value="RIBOFLAVIN SYNTHASE"/>
    <property type="match status" value="1"/>
</dbReference>
<dbReference type="RefSeq" id="WP_107954251.1">
    <property type="nucleotide sequence ID" value="NZ_QAYE01000004.1"/>
</dbReference>
<evidence type="ECO:0000256" key="4">
    <source>
        <dbReference type="ARBA" id="ARBA00011233"/>
    </source>
</evidence>
<dbReference type="InterPro" id="IPR026017">
    <property type="entry name" value="Lumazine-bd_dom"/>
</dbReference>
<gene>
    <name evidence="13" type="ORF">C8J25_104316</name>
</gene>
<proteinExistence type="predicted"/>
<dbReference type="EMBL" id="QAYE01000004">
    <property type="protein sequence ID" value="PTW46976.1"/>
    <property type="molecule type" value="Genomic_DNA"/>
</dbReference>
<keyword evidence="8" id="KW-0808">Transferase</keyword>
<dbReference type="FunFam" id="2.40.30.20:FF:000003">
    <property type="entry name" value="Riboflavin synthase, alpha subunit"/>
    <property type="match status" value="1"/>
</dbReference>
<evidence type="ECO:0000256" key="6">
    <source>
        <dbReference type="ARBA" id="ARBA00013950"/>
    </source>
</evidence>
<evidence type="ECO:0000259" key="12">
    <source>
        <dbReference type="PROSITE" id="PS51177"/>
    </source>
</evidence>
<dbReference type="GeneID" id="91006006"/>
<comment type="pathway">
    <text evidence="3">Cofactor biosynthesis; riboflavin biosynthesis; riboflavin from 2-hydroxy-3-oxobutyl phosphate and 5-amino-6-(D-ribitylamino)uracil: step 2/2.</text>
</comment>
<evidence type="ECO:0000256" key="5">
    <source>
        <dbReference type="ARBA" id="ARBA00012827"/>
    </source>
</evidence>
<dbReference type="InterPro" id="IPR017938">
    <property type="entry name" value="Riboflavin_synthase-like_b-brl"/>
</dbReference>
<dbReference type="CDD" id="cd00402">
    <property type="entry name" value="Riboflavin_synthase_like"/>
    <property type="match status" value="1"/>
</dbReference>
<dbReference type="FunFam" id="2.40.30.20:FF:000004">
    <property type="entry name" value="Riboflavin synthase, alpha subunit"/>
    <property type="match status" value="1"/>
</dbReference>
<dbReference type="NCBIfam" id="NF006767">
    <property type="entry name" value="PRK09289.1"/>
    <property type="match status" value="1"/>
</dbReference>
<dbReference type="InterPro" id="IPR023366">
    <property type="entry name" value="ATP_synth_asu-like_sf"/>
</dbReference>
<protein>
    <recommendedName>
        <fullName evidence="6 10">Riboflavin synthase</fullName>
        <ecNumber evidence="5 10">2.5.1.9</ecNumber>
    </recommendedName>
</protein>
<keyword evidence="7" id="KW-0686">Riboflavin biosynthesis</keyword>
<evidence type="ECO:0000256" key="3">
    <source>
        <dbReference type="ARBA" id="ARBA00004887"/>
    </source>
</evidence>
<evidence type="ECO:0000313" key="14">
    <source>
        <dbReference type="Proteomes" id="UP000244013"/>
    </source>
</evidence>
<organism evidence="13 14">
    <name type="scientific">Sphingomonas faeni</name>
    <dbReference type="NCBI Taxonomy" id="185950"/>
    <lineage>
        <taxon>Bacteria</taxon>
        <taxon>Pseudomonadati</taxon>
        <taxon>Pseudomonadota</taxon>
        <taxon>Alphaproteobacteria</taxon>
        <taxon>Sphingomonadales</taxon>
        <taxon>Sphingomonadaceae</taxon>
        <taxon>Sphingomonas</taxon>
    </lineage>
</organism>
<accession>A0A2T5U635</accession>
<keyword evidence="9" id="KW-0677">Repeat</keyword>
<comment type="caution">
    <text evidence="13">The sequence shown here is derived from an EMBL/GenBank/DDBJ whole genome shotgun (WGS) entry which is preliminary data.</text>
</comment>
<comment type="function">
    <text evidence="2">Catalyzes the dismutation of two molecules of 6,7-dimethyl-8-ribityllumazine, resulting in the formation of riboflavin and 5-amino-6-(D-ribitylamino)uracil.</text>
</comment>
<evidence type="ECO:0000256" key="7">
    <source>
        <dbReference type="ARBA" id="ARBA00022619"/>
    </source>
</evidence>
<feature type="repeat" description="Lumazine-binding" evidence="11">
    <location>
        <begin position="96"/>
        <end position="196"/>
    </location>
</feature>
<dbReference type="Proteomes" id="UP000244013">
    <property type="component" value="Unassembled WGS sequence"/>
</dbReference>
<dbReference type="OrthoDB" id="9788537at2"/>
<dbReference type="Pfam" id="PF00677">
    <property type="entry name" value="Lum_binding"/>
    <property type="match status" value="2"/>
</dbReference>
<dbReference type="GO" id="GO:0004746">
    <property type="term" value="F:riboflavin synthase activity"/>
    <property type="evidence" value="ECO:0007669"/>
    <property type="project" value="UniProtKB-UniRule"/>
</dbReference>
<name>A0A2T5U635_9SPHN</name>
<feature type="domain" description="Lumazine-binding" evidence="12">
    <location>
        <begin position="96"/>
        <end position="196"/>
    </location>
</feature>
<dbReference type="AlphaFoldDB" id="A0A2T5U635"/>
<dbReference type="PIRSF" id="PIRSF000498">
    <property type="entry name" value="Riboflavin_syn_A"/>
    <property type="match status" value="1"/>
</dbReference>